<dbReference type="EMBL" id="LAZR01011745">
    <property type="protein sequence ID" value="KKM60069.1"/>
    <property type="molecule type" value="Genomic_DNA"/>
</dbReference>
<reference evidence="1" key="1">
    <citation type="journal article" date="2015" name="Nature">
        <title>Complex archaea that bridge the gap between prokaryotes and eukaryotes.</title>
        <authorList>
            <person name="Spang A."/>
            <person name="Saw J.H."/>
            <person name="Jorgensen S.L."/>
            <person name="Zaremba-Niedzwiedzka K."/>
            <person name="Martijn J."/>
            <person name="Lind A.E."/>
            <person name="van Eijk R."/>
            <person name="Schleper C."/>
            <person name="Guy L."/>
            <person name="Ettema T.J."/>
        </authorList>
    </citation>
    <scope>NUCLEOTIDE SEQUENCE</scope>
</reference>
<accession>A0A0F9IRN0</accession>
<evidence type="ECO:0000313" key="1">
    <source>
        <dbReference type="EMBL" id="KKM60069.1"/>
    </source>
</evidence>
<gene>
    <name evidence="1" type="ORF">LCGC14_1545430</name>
</gene>
<proteinExistence type="predicted"/>
<sequence>MTVQGIKNLKERTSDVEIQGALDLAVEYKQLHEELEKWRDMKIKLVSKKTYRWLRKATTLVEISQLDAILYEMKE</sequence>
<dbReference type="AlphaFoldDB" id="A0A0F9IRN0"/>
<name>A0A0F9IRN0_9ZZZZ</name>
<protein>
    <submittedName>
        <fullName evidence="1">Uncharacterized protein</fullName>
    </submittedName>
</protein>
<comment type="caution">
    <text evidence="1">The sequence shown here is derived from an EMBL/GenBank/DDBJ whole genome shotgun (WGS) entry which is preliminary data.</text>
</comment>
<organism evidence="1">
    <name type="scientific">marine sediment metagenome</name>
    <dbReference type="NCBI Taxonomy" id="412755"/>
    <lineage>
        <taxon>unclassified sequences</taxon>
        <taxon>metagenomes</taxon>
        <taxon>ecological metagenomes</taxon>
    </lineage>
</organism>